<feature type="compositionally biased region" description="Low complexity" evidence="2">
    <location>
        <begin position="335"/>
        <end position="346"/>
    </location>
</feature>
<feature type="region of interest" description="Disordered" evidence="2">
    <location>
        <begin position="248"/>
        <end position="271"/>
    </location>
</feature>
<evidence type="ECO:0000313" key="3">
    <source>
        <dbReference type="EMBL" id="PGG96956.1"/>
    </source>
</evidence>
<feature type="region of interest" description="Disordered" evidence="2">
    <location>
        <begin position="324"/>
        <end position="346"/>
    </location>
</feature>
<sequence length="346" mass="37161">MKVTLKEWNAVATWRWDMPEDEPETPFGMASPNHPDPLPPSTSEPCGGPKPAHGADNTPGTADDGWPLNDNIHTSDSHQSPLRPFFTVIQDAHSSEYHHPTVHYIFSDDDTDLITEAALRALEAGQGTNSLRGSSNAHLREVDEDEEIGAHAKASSLPPPVPGVQEHYIVVDIHPSHLVAARNHLAESSNINAREPSNSTEGLGPTSATSPPTNETLQPPYPFTISSAHSLSPSWQILNTHLCTARTFDSSTNSPTAASASANNRSSSPVGGLMLEIEGTSGVSFTSSLHRSQQDQNRLEEMMEQFEKRMEELRQIIAAGEVYVDGKDQDEDPGATEAGTGLAAGG</sequence>
<feature type="region of interest" description="Disordered" evidence="2">
    <location>
        <begin position="188"/>
        <end position="225"/>
    </location>
</feature>
<feature type="coiled-coil region" evidence="1">
    <location>
        <begin position="289"/>
        <end position="316"/>
    </location>
</feature>
<accession>A0A2B7WK29</accession>
<dbReference type="OrthoDB" id="1681166at2759"/>
<gene>
    <name evidence="3" type="ORF">GX51_07561</name>
</gene>
<evidence type="ECO:0000313" key="4">
    <source>
        <dbReference type="Proteomes" id="UP000224080"/>
    </source>
</evidence>
<evidence type="ECO:0000256" key="1">
    <source>
        <dbReference type="SAM" id="Coils"/>
    </source>
</evidence>
<organism evidence="3 4">
    <name type="scientific">Blastomyces parvus</name>
    <dbReference type="NCBI Taxonomy" id="2060905"/>
    <lineage>
        <taxon>Eukaryota</taxon>
        <taxon>Fungi</taxon>
        <taxon>Dikarya</taxon>
        <taxon>Ascomycota</taxon>
        <taxon>Pezizomycotina</taxon>
        <taxon>Eurotiomycetes</taxon>
        <taxon>Eurotiomycetidae</taxon>
        <taxon>Onygenales</taxon>
        <taxon>Ajellomycetaceae</taxon>
        <taxon>Blastomyces</taxon>
    </lineage>
</organism>
<keyword evidence="4" id="KW-1185">Reference proteome</keyword>
<dbReference type="AlphaFoldDB" id="A0A2B7WK29"/>
<proteinExistence type="predicted"/>
<evidence type="ECO:0000256" key="2">
    <source>
        <dbReference type="SAM" id="MobiDB-lite"/>
    </source>
</evidence>
<name>A0A2B7WK29_9EURO</name>
<feature type="compositionally biased region" description="Low complexity" evidence="2">
    <location>
        <begin position="250"/>
        <end position="269"/>
    </location>
</feature>
<dbReference type="EMBL" id="PDNC01000157">
    <property type="protein sequence ID" value="PGG96956.1"/>
    <property type="molecule type" value="Genomic_DNA"/>
</dbReference>
<comment type="caution">
    <text evidence="3">The sequence shown here is derived from an EMBL/GenBank/DDBJ whole genome shotgun (WGS) entry which is preliminary data.</text>
</comment>
<dbReference type="Proteomes" id="UP000224080">
    <property type="component" value="Unassembled WGS sequence"/>
</dbReference>
<reference evidence="3 4" key="1">
    <citation type="submission" date="2017-10" db="EMBL/GenBank/DDBJ databases">
        <title>Comparative genomics in systemic dimorphic fungi from Ajellomycetaceae.</title>
        <authorList>
            <person name="Munoz J.F."/>
            <person name="Mcewen J.G."/>
            <person name="Clay O.K."/>
            <person name="Cuomo C.A."/>
        </authorList>
    </citation>
    <scope>NUCLEOTIDE SEQUENCE [LARGE SCALE GENOMIC DNA]</scope>
    <source>
        <strain evidence="3 4">UAMH130</strain>
    </source>
</reference>
<feature type="region of interest" description="Disordered" evidence="2">
    <location>
        <begin position="15"/>
        <end position="80"/>
    </location>
</feature>
<feature type="compositionally biased region" description="Polar residues" evidence="2">
    <location>
        <begin position="71"/>
        <end position="80"/>
    </location>
</feature>
<feature type="compositionally biased region" description="Polar residues" evidence="2">
    <location>
        <begin position="188"/>
        <end position="217"/>
    </location>
</feature>
<protein>
    <submittedName>
        <fullName evidence="3">Uncharacterized protein</fullName>
    </submittedName>
</protein>
<keyword evidence="1" id="KW-0175">Coiled coil</keyword>
<dbReference type="STRING" id="2060905.A0A2B7WK29"/>